<name>A0ABU8XH50_9BURK</name>
<organism evidence="1 2">
    <name type="scientific">Variovorax robiniae</name>
    <dbReference type="NCBI Taxonomy" id="1836199"/>
    <lineage>
        <taxon>Bacteria</taxon>
        <taxon>Pseudomonadati</taxon>
        <taxon>Pseudomonadota</taxon>
        <taxon>Betaproteobacteria</taxon>
        <taxon>Burkholderiales</taxon>
        <taxon>Comamonadaceae</taxon>
        <taxon>Variovorax</taxon>
    </lineage>
</organism>
<evidence type="ECO:0000313" key="1">
    <source>
        <dbReference type="EMBL" id="MEJ8859200.1"/>
    </source>
</evidence>
<dbReference type="InterPro" id="IPR036514">
    <property type="entry name" value="SGNH_hydro_sf"/>
</dbReference>
<reference evidence="1 2" key="1">
    <citation type="submission" date="2024-03" db="EMBL/GenBank/DDBJ databases">
        <title>Novel species of the genus Variovorax.</title>
        <authorList>
            <person name="Liu Q."/>
            <person name="Xin Y.-H."/>
        </authorList>
    </citation>
    <scope>NUCLEOTIDE SEQUENCE [LARGE SCALE GENOMIC DNA]</scope>
    <source>
        <strain evidence="1 2">KACC 18901</strain>
    </source>
</reference>
<gene>
    <name evidence="1" type="ORF">WKW79_31860</name>
</gene>
<sequence length="284" mass="30996">MTTPFALIQPSSLNQGSIPGAPFYKQFLAQGDSWFSIGALPFSATTNLLYPSGLDKRAGVVNCADPGFTLEKMLDRMSDPVFQQLLCGAMEYQWDGILISGLGNDVIHALSAKASEPQERRLLATAVEWGDSTSPSRYISELGWTAFEKYAMALYQDLDRMRHASKLNKATPIITHTYDLATPRNAPAGPSGPWLYKALTAYSVPSSDWCPLADELLGRLSDLICDISTKISGMHVVKTQGTLTPAPEGSTGKQGHWENEIHPSPAGYRLLAKKFSAELQLLFP</sequence>
<comment type="caution">
    <text evidence="1">The sequence shown here is derived from an EMBL/GenBank/DDBJ whole genome shotgun (WGS) entry which is preliminary data.</text>
</comment>
<dbReference type="Gene3D" id="3.40.50.1110">
    <property type="entry name" value="SGNH hydrolase"/>
    <property type="match status" value="1"/>
</dbReference>
<proteinExistence type="predicted"/>
<evidence type="ECO:0000313" key="2">
    <source>
        <dbReference type="Proteomes" id="UP001367030"/>
    </source>
</evidence>
<keyword evidence="2" id="KW-1185">Reference proteome</keyword>
<dbReference type="EMBL" id="JBBKZS010000025">
    <property type="protein sequence ID" value="MEJ8859200.1"/>
    <property type="molecule type" value="Genomic_DNA"/>
</dbReference>
<protein>
    <recommendedName>
        <fullName evidence="3">SGNH hydrolase-type esterase domain-containing protein</fullName>
    </recommendedName>
</protein>
<dbReference type="RefSeq" id="WP_340339242.1">
    <property type="nucleotide sequence ID" value="NZ_JBBKZS010000025.1"/>
</dbReference>
<dbReference type="SUPFAM" id="SSF52266">
    <property type="entry name" value="SGNH hydrolase"/>
    <property type="match status" value="1"/>
</dbReference>
<evidence type="ECO:0008006" key="3">
    <source>
        <dbReference type="Google" id="ProtNLM"/>
    </source>
</evidence>
<dbReference type="Proteomes" id="UP001367030">
    <property type="component" value="Unassembled WGS sequence"/>
</dbReference>
<accession>A0ABU8XH50</accession>